<sequence length="101" mass="11602">SRDLLVHSSWSVLGSGWLMLVIKSIPEPELALKFAQYLGRYPLLRIFILRKTNSKFGYFSPHKTNGVAFKDLIHQLLNAVNCQGRCRRTEMLIACQLRRLG</sequence>
<organism evidence="1 2">
    <name type="scientific">Bremerella cremea</name>
    <dbReference type="NCBI Taxonomy" id="1031537"/>
    <lineage>
        <taxon>Bacteria</taxon>
        <taxon>Pseudomonadati</taxon>
        <taxon>Planctomycetota</taxon>
        <taxon>Planctomycetia</taxon>
        <taxon>Pirellulales</taxon>
        <taxon>Pirellulaceae</taxon>
        <taxon>Bremerella</taxon>
    </lineage>
</organism>
<name>A0A368KU58_9BACT</name>
<comment type="caution">
    <text evidence="1">The sequence shown here is derived from an EMBL/GenBank/DDBJ whole genome shotgun (WGS) entry which is preliminary data.</text>
</comment>
<accession>A0A368KU58</accession>
<dbReference type="Proteomes" id="UP000253562">
    <property type="component" value="Unassembled WGS sequence"/>
</dbReference>
<protein>
    <submittedName>
        <fullName evidence="1">Uncharacterized protein</fullName>
    </submittedName>
</protein>
<dbReference type="AlphaFoldDB" id="A0A368KU58"/>
<proteinExistence type="predicted"/>
<feature type="non-terminal residue" evidence="1">
    <location>
        <position position="1"/>
    </location>
</feature>
<evidence type="ECO:0000313" key="2">
    <source>
        <dbReference type="Proteomes" id="UP000253562"/>
    </source>
</evidence>
<gene>
    <name evidence="1" type="ORF">DTL42_01420</name>
</gene>
<dbReference type="EMBL" id="QPEX01000010">
    <property type="protein sequence ID" value="RCS53856.1"/>
    <property type="molecule type" value="Genomic_DNA"/>
</dbReference>
<reference evidence="1 2" key="1">
    <citation type="submission" date="2018-07" db="EMBL/GenBank/DDBJ databases">
        <title>Comparative genomes isolates from brazilian mangrove.</title>
        <authorList>
            <person name="De Araujo J.E."/>
            <person name="Taketani R.G."/>
            <person name="Silva M.C.P."/>
            <person name="Lourenco M.V."/>
            <person name="Oliveira V.M."/>
            <person name="Andreote F.D."/>
        </authorList>
    </citation>
    <scope>NUCLEOTIDE SEQUENCE [LARGE SCALE GENOMIC DNA]</scope>
    <source>
        <strain evidence="1 2">HEX PRIS-MGV</strain>
    </source>
</reference>
<evidence type="ECO:0000313" key="1">
    <source>
        <dbReference type="EMBL" id="RCS53856.1"/>
    </source>
</evidence>